<dbReference type="Proteomes" id="UP001521184">
    <property type="component" value="Unassembled WGS sequence"/>
</dbReference>
<proteinExistence type="predicted"/>
<organism evidence="1 2">
    <name type="scientific">Diplodia intermedia</name>
    <dbReference type="NCBI Taxonomy" id="856260"/>
    <lineage>
        <taxon>Eukaryota</taxon>
        <taxon>Fungi</taxon>
        <taxon>Dikarya</taxon>
        <taxon>Ascomycota</taxon>
        <taxon>Pezizomycotina</taxon>
        <taxon>Dothideomycetes</taxon>
        <taxon>Dothideomycetes incertae sedis</taxon>
        <taxon>Botryosphaeriales</taxon>
        <taxon>Botryosphaeriaceae</taxon>
        <taxon>Diplodia</taxon>
    </lineage>
</organism>
<reference evidence="1 2" key="1">
    <citation type="journal article" date="2023" name="Plant Dis.">
        <title>First Report of Diplodia intermedia Causing Canker and Dieback Diseases on Apple Trees in Canada.</title>
        <authorList>
            <person name="Ellouze W."/>
            <person name="Ilyukhin E."/>
            <person name="Sulman M."/>
            <person name="Ali S."/>
        </authorList>
    </citation>
    <scope>NUCLEOTIDE SEQUENCE [LARGE SCALE GENOMIC DNA]</scope>
    <source>
        <strain evidence="1 2">M45-28</strain>
    </source>
</reference>
<evidence type="ECO:0000313" key="1">
    <source>
        <dbReference type="EMBL" id="KAL1636937.1"/>
    </source>
</evidence>
<accession>A0ABR3TBZ5</accession>
<keyword evidence="2" id="KW-1185">Reference proteome</keyword>
<dbReference type="EMBL" id="JAKEKT020000095">
    <property type="protein sequence ID" value="KAL1636937.1"/>
    <property type="molecule type" value="Genomic_DNA"/>
</dbReference>
<comment type="caution">
    <text evidence="1">The sequence shown here is derived from an EMBL/GenBank/DDBJ whole genome shotgun (WGS) entry which is preliminary data.</text>
</comment>
<name>A0ABR3TBZ5_9PEZI</name>
<gene>
    <name evidence="1" type="ORF">SLS58_009543</name>
</gene>
<evidence type="ECO:0000313" key="2">
    <source>
        <dbReference type="Proteomes" id="UP001521184"/>
    </source>
</evidence>
<protein>
    <submittedName>
        <fullName evidence="1">Uncharacterized protein</fullName>
    </submittedName>
</protein>
<sequence>MMGGDAYEVDYLQPSKLDPEDQEPQDALKLILPSREEDETLVMFVPRTEQDILAKAMDFAPWSSLSWSIHRGMQDMLLGFSKPRMDRHRAQLAALLQQAVRDNQEKLVSGGWDPDFVRDHMAEAAAAAVMAGRGKSADMVRVVTDIVRVKCGLSVDAMDETSFWTTDKSELDQQAIVGLTKCFILEWSTDIDYQLYHKLPFKMRFG</sequence>